<keyword evidence="2" id="KW-1185">Reference proteome</keyword>
<dbReference type="EMBL" id="CM037161">
    <property type="protein sequence ID" value="KAH7854748.1"/>
    <property type="molecule type" value="Genomic_DNA"/>
</dbReference>
<evidence type="ECO:0000313" key="2">
    <source>
        <dbReference type="Proteomes" id="UP000828048"/>
    </source>
</evidence>
<protein>
    <submittedName>
        <fullName evidence="1">Uncharacterized protein</fullName>
    </submittedName>
</protein>
<reference evidence="1 2" key="1">
    <citation type="journal article" date="2021" name="Hortic Res">
        <title>High-quality reference genome and annotation aids understanding of berry development for evergreen blueberry (Vaccinium darrowii).</title>
        <authorList>
            <person name="Yu J."/>
            <person name="Hulse-Kemp A.M."/>
            <person name="Babiker E."/>
            <person name="Staton M."/>
        </authorList>
    </citation>
    <scope>NUCLEOTIDE SEQUENCE [LARGE SCALE GENOMIC DNA]</scope>
    <source>
        <strain evidence="2">cv. NJ 8807/NJ 8810</strain>
        <tissue evidence="1">Young leaf</tissue>
    </source>
</reference>
<accession>A0ACB7YMN0</accession>
<evidence type="ECO:0000313" key="1">
    <source>
        <dbReference type="EMBL" id="KAH7854748.1"/>
    </source>
</evidence>
<dbReference type="Proteomes" id="UP000828048">
    <property type="component" value="Chromosome 11"/>
</dbReference>
<comment type="caution">
    <text evidence="1">The sequence shown here is derived from an EMBL/GenBank/DDBJ whole genome shotgun (WGS) entry which is preliminary data.</text>
</comment>
<name>A0ACB7YMN0_9ERIC</name>
<gene>
    <name evidence="1" type="ORF">Vadar_017370</name>
</gene>
<organism evidence="1 2">
    <name type="scientific">Vaccinium darrowii</name>
    <dbReference type="NCBI Taxonomy" id="229202"/>
    <lineage>
        <taxon>Eukaryota</taxon>
        <taxon>Viridiplantae</taxon>
        <taxon>Streptophyta</taxon>
        <taxon>Embryophyta</taxon>
        <taxon>Tracheophyta</taxon>
        <taxon>Spermatophyta</taxon>
        <taxon>Magnoliopsida</taxon>
        <taxon>eudicotyledons</taxon>
        <taxon>Gunneridae</taxon>
        <taxon>Pentapetalae</taxon>
        <taxon>asterids</taxon>
        <taxon>Ericales</taxon>
        <taxon>Ericaceae</taxon>
        <taxon>Vaccinioideae</taxon>
        <taxon>Vaccinieae</taxon>
        <taxon>Vaccinium</taxon>
    </lineage>
</organism>
<proteinExistence type="predicted"/>
<sequence length="444" mass="51253">MESSILLLCKYGSFTLVVKVATGFRFEDFVGSIHRKWNELVSRRFNLLYVVSEHRNCVLENDDDFDNMLALATTYGVSCVEVYICVEEIQSFGCFDHGLFLLAYGIVDSETDDNWLWFLIKLKGILSTRELSIITDRHTGLVKHVPKVFSNCYHAYCLEHLKNNLRDRLSGRAPNGFRERVVNLFVDCAHAPTVSDFDNCVKELCEVGGEKAKEFISSVSYDHWANAYFPGKRYDEMSSNAVESFNSWIREARKMPILQCVDEIRVQIMRQMYERKQLSRKWCSVVCPEMDLLLKNRFDKGKTWPVYGSSDEVFEVSSFPAVVVDIRNKSCTCCRWDIHSFPCVHAVTALQKIGVDMSQYIDPLYTIEAFRMSYDYPINPIPSLGAPEVTKETAIILPPKTRRPRGRPKVARIRSRGEKVRQIRCSRCQKLGRHNRKSHKEPCD</sequence>